<evidence type="ECO:0000313" key="3">
    <source>
        <dbReference type="Proteomes" id="UP001205105"/>
    </source>
</evidence>
<accession>A0AAD5H005</accession>
<evidence type="ECO:0000256" key="1">
    <source>
        <dbReference type="SAM" id="MobiDB-lite"/>
    </source>
</evidence>
<dbReference type="EMBL" id="JADXDR010000207">
    <property type="protein sequence ID" value="KAI7836058.1"/>
    <property type="molecule type" value="Genomic_DNA"/>
</dbReference>
<organism evidence="2 3">
    <name type="scientific">Chlorella ohadii</name>
    <dbReference type="NCBI Taxonomy" id="2649997"/>
    <lineage>
        <taxon>Eukaryota</taxon>
        <taxon>Viridiplantae</taxon>
        <taxon>Chlorophyta</taxon>
        <taxon>core chlorophytes</taxon>
        <taxon>Trebouxiophyceae</taxon>
        <taxon>Chlorellales</taxon>
        <taxon>Chlorellaceae</taxon>
        <taxon>Chlorella clade</taxon>
        <taxon>Chlorella</taxon>
    </lineage>
</organism>
<evidence type="ECO:0008006" key="4">
    <source>
        <dbReference type="Google" id="ProtNLM"/>
    </source>
</evidence>
<comment type="caution">
    <text evidence="2">The sequence shown here is derived from an EMBL/GenBank/DDBJ whole genome shotgun (WGS) entry which is preliminary data.</text>
</comment>
<gene>
    <name evidence="2" type="ORF">COHA_010060</name>
</gene>
<reference evidence="2" key="1">
    <citation type="submission" date="2020-11" db="EMBL/GenBank/DDBJ databases">
        <title>Chlorella ohadii genome sequencing and assembly.</title>
        <authorList>
            <person name="Murik O."/>
            <person name="Treves H."/>
            <person name="Kedem I."/>
            <person name="Shotland Y."/>
            <person name="Kaplan A."/>
        </authorList>
    </citation>
    <scope>NUCLEOTIDE SEQUENCE</scope>
    <source>
        <strain evidence="2">1</strain>
    </source>
</reference>
<dbReference type="Pfam" id="PF06108">
    <property type="entry name" value="DUF952"/>
    <property type="match status" value="1"/>
</dbReference>
<dbReference type="AlphaFoldDB" id="A0AAD5H005"/>
<feature type="compositionally biased region" description="Low complexity" evidence="1">
    <location>
        <begin position="86"/>
        <end position="110"/>
    </location>
</feature>
<proteinExistence type="predicted"/>
<evidence type="ECO:0000313" key="2">
    <source>
        <dbReference type="EMBL" id="KAI7836058.1"/>
    </source>
</evidence>
<dbReference type="PANTHER" id="PTHR34129:SF1">
    <property type="entry name" value="DUF952 DOMAIN-CONTAINING PROTEIN"/>
    <property type="match status" value="1"/>
</dbReference>
<dbReference type="InterPro" id="IPR009297">
    <property type="entry name" value="DUF952"/>
</dbReference>
<dbReference type="SUPFAM" id="SSF56399">
    <property type="entry name" value="ADP-ribosylation"/>
    <property type="match status" value="1"/>
</dbReference>
<dbReference type="Proteomes" id="UP001205105">
    <property type="component" value="Unassembled WGS sequence"/>
</dbReference>
<sequence>MCEAHPWQAAKSVGTPYFPPTYQADGFIHLSADPSLLLTIANHFYTDSKGDWVVLVLDPARLTAEVKFEPAAPVGNKSSGGLLAGQQQEQQQQGQPSEQQQQPEQPQQEPLFPHLYGSIDFGAVQQELPMQRAADGRFLSIEGLP</sequence>
<keyword evidence="3" id="KW-1185">Reference proteome</keyword>
<name>A0AAD5H005_9CHLO</name>
<feature type="region of interest" description="Disordered" evidence="1">
    <location>
        <begin position="69"/>
        <end position="114"/>
    </location>
</feature>
<protein>
    <recommendedName>
        <fullName evidence="4">DUF952 domain-containing protein</fullName>
    </recommendedName>
</protein>
<dbReference type="PANTHER" id="PTHR34129">
    <property type="entry name" value="BLR1139 PROTEIN"/>
    <property type="match status" value="1"/>
</dbReference>
<dbReference type="Gene3D" id="3.20.170.20">
    <property type="entry name" value="Protein of unknown function DUF952"/>
    <property type="match status" value="1"/>
</dbReference>